<feature type="transmembrane region" description="Helical" evidence="1">
    <location>
        <begin position="65"/>
        <end position="98"/>
    </location>
</feature>
<keyword evidence="1" id="KW-1133">Transmembrane helix</keyword>
<reference evidence="2 3" key="1">
    <citation type="submission" date="2016-10" db="EMBL/GenBank/DDBJ databases">
        <authorList>
            <person name="de Groot N.N."/>
        </authorList>
    </citation>
    <scope>NUCLEOTIDE SEQUENCE [LARGE SCALE GENOMIC DNA]</scope>
    <source>
        <strain evidence="2 3">DSM 45610</strain>
    </source>
</reference>
<accession>A0A1H3C5X9</accession>
<name>A0A1H3C5X9_9BACL</name>
<keyword evidence="3" id="KW-1185">Reference proteome</keyword>
<keyword evidence="1" id="KW-0812">Transmembrane</keyword>
<dbReference type="OrthoDB" id="9811308at2"/>
<sequence length="102" mass="11348">MTQQLIFLILGISLVTMIPRWIPVWIVDRFTPSSWVKDWLDNVPYAALGAMIFPGILSVQKGQPFIGLIGGIVAVGIAYFRLHILFVIPGAILTVLLLKNFL</sequence>
<proteinExistence type="predicted"/>
<evidence type="ECO:0000313" key="2">
    <source>
        <dbReference type="EMBL" id="SDX49582.1"/>
    </source>
</evidence>
<organism evidence="2 3">
    <name type="scientific">Marininema mesophilum</name>
    <dbReference type="NCBI Taxonomy" id="1048340"/>
    <lineage>
        <taxon>Bacteria</taxon>
        <taxon>Bacillati</taxon>
        <taxon>Bacillota</taxon>
        <taxon>Bacilli</taxon>
        <taxon>Bacillales</taxon>
        <taxon>Thermoactinomycetaceae</taxon>
        <taxon>Marininema</taxon>
    </lineage>
</organism>
<dbReference type="InterPro" id="IPR008407">
    <property type="entry name" value="Brnchd-chn_aa_trnsp_AzlD"/>
</dbReference>
<protein>
    <submittedName>
        <fullName evidence="2">Branched-chain amino acid transport protein</fullName>
    </submittedName>
</protein>
<keyword evidence="1" id="KW-0472">Membrane</keyword>
<dbReference type="STRING" id="1048340.SAMN05444487_12025"/>
<gene>
    <name evidence="2" type="ORF">SAMN05444487_12025</name>
</gene>
<dbReference type="Proteomes" id="UP000198534">
    <property type="component" value="Unassembled WGS sequence"/>
</dbReference>
<evidence type="ECO:0000256" key="1">
    <source>
        <dbReference type="SAM" id="Phobius"/>
    </source>
</evidence>
<dbReference type="RefSeq" id="WP_091742766.1">
    <property type="nucleotide sequence ID" value="NZ_FNNQ01000020.1"/>
</dbReference>
<evidence type="ECO:0000313" key="3">
    <source>
        <dbReference type="Proteomes" id="UP000198534"/>
    </source>
</evidence>
<feature type="transmembrane region" description="Helical" evidence="1">
    <location>
        <begin position="39"/>
        <end position="59"/>
    </location>
</feature>
<dbReference type="EMBL" id="FNNQ01000020">
    <property type="protein sequence ID" value="SDX49582.1"/>
    <property type="molecule type" value="Genomic_DNA"/>
</dbReference>
<feature type="transmembrane region" description="Helical" evidence="1">
    <location>
        <begin position="6"/>
        <end position="27"/>
    </location>
</feature>
<dbReference type="Pfam" id="PF05437">
    <property type="entry name" value="AzlD"/>
    <property type="match status" value="1"/>
</dbReference>
<dbReference type="AlphaFoldDB" id="A0A1H3C5X9"/>